<dbReference type="InterPro" id="IPR002347">
    <property type="entry name" value="SDR_fam"/>
</dbReference>
<evidence type="ECO:0000313" key="3">
    <source>
        <dbReference type="Proteomes" id="UP000636891"/>
    </source>
</evidence>
<evidence type="ECO:0000256" key="1">
    <source>
        <dbReference type="ARBA" id="ARBA00006484"/>
    </source>
</evidence>
<dbReference type="PANTHER" id="PTHR42879">
    <property type="entry name" value="3-OXOACYL-(ACYL-CARRIER-PROTEIN) REDUCTASE"/>
    <property type="match status" value="1"/>
</dbReference>
<reference evidence="2 3" key="1">
    <citation type="submission" date="2020-08" db="EMBL/GenBank/DDBJ databases">
        <title>Genome public.</title>
        <authorList>
            <person name="Liu C."/>
            <person name="Sun Q."/>
        </authorList>
    </citation>
    <scope>NUCLEOTIDE SEQUENCE [LARGE SCALE GENOMIC DNA]</scope>
    <source>
        <strain evidence="2 3">New-7</strain>
    </source>
</reference>
<dbReference type="RefSeq" id="WP_118655874.1">
    <property type="nucleotide sequence ID" value="NZ_JACOOK010000003.1"/>
</dbReference>
<proteinExistence type="inferred from homology"/>
<comment type="similarity">
    <text evidence="1">Belongs to the short-chain dehydrogenases/reductases (SDR) family.</text>
</comment>
<accession>A0ABR7CME3</accession>
<dbReference type="CDD" id="cd05233">
    <property type="entry name" value="SDR_c"/>
    <property type="match status" value="1"/>
</dbReference>
<dbReference type="InterPro" id="IPR050259">
    <property type="entry name" value="SDR"/>
</dbReference>
<dbReference type="SUPFAM" id="SSF51735">
    <property type="entry name" value="NAD(P)-binding Rossmann-fold domains"/>
    <property type="match status" value="1"/>
</dbReference>
<dbReference type="Pfam" id="PF13561">
    <property type="entry name" value="adh_short_C2"/>
    <property type="match status" value="1"/>
</dbReference>
<dbReference type="PANTHER" id="PTHR42879:SF2">
    <property type="entry name" value="3-OXOACYL-[ACYL-CARRIER-PROTEIN] REDUCTASE FABG"/>
    <property type="match status" value="1"/>
</dbReference>
<dbReference type="Gene3D" id="3.40.50.720">
    <property type="entry name" value="NAD(P)-binding Rossmann-like Domain"/>
    <property type="match status" value="1"/>
</dbReference>
<comment type="caution">
    <text evidence="2">The sequence shown here is derived from an EMBL/GenBank/DDBJ whole genome shotgun (WGS) entry which is preliminary data.</text>
</comment>
<evidence type="ECO:0000313" key="2">
    <source>
        <dbReference type="EMBL" id="MBC5616833.1"/>
    </source>
</evidence>
<dbReference type="PRINTS" id="PR00081">
    <property type="entry name" value="GDHRDH"/>
</dbReference>
<name>A0ABR7CME3_9BACT</name>
<dbReference type="NCBIfam" id="NF005559">
    <property type="entry name" value="PRK07231.1"/>
    <property type="match status" value="1"/>
</dbReference>
<keyword evidence="3" id="KW-1185">Reference proteome</keyword>
<dbReference type="InterPro" id="IPR036291">
    <property type="entry name" value="NAD(P)-bd_dom_sf"/>
</dbReference>
<protein>
    <submittedName>
        <fullName evidence="2">SDR family oxidoreductase</fullName>
    </submittedName>
</protein>
<dbReference type="Proteomes" id="UP000636891">
    <property type="component" value="Unassembled WGS sequence"/>
</dbReference>
<gene>
    <name evidence="2" type="ORF">H8S08_07335</name>
</gene>
<organism evidence="2 3">
    <name type="scientific">Alistipes hominis</name>
    <dbReference type="NCBI Taxonomy" id="2763015"/>
    <lineage>
        <taxon>Bacteria</taxon>
        <taxon>Pseudomonadati</taxon>
        <taxon>Bacteroidota</taxon>
        <taxon>Bacteroidia</taxon>
        <taxon>Bacteroidales</taxon>
        <taxon>Rikenellaceae</taxon>
        <taxon>Alistipes</taxon>
    </lineage>
</organism>
<dbReference type="PRINTS" id="PR00080">
    <property type="entry name" value="SDRFAMILY"/>
</dbReference>
<sequence>MKRFENKAALVTGAAKGIGFATAERLCAEGASVVVADYDLEGAKKACQTLNDAGGNAVAVYFNAAELESSRDLAAHTLKNFGRIDVVVNNAGYADPKRDADLLHADLDYFDEVFHVMVRSMMVITQQAVAWMTANGGGAIVNVASIGGLTGNLTGCYYGICKAGSVNFTRYVATQYGKAGVRCNCVAPGLVLTPAAERSLTDEYKELFIAHNAVDYAGQSEDIAGVIAFLASDDARYVTGQTVVADGGCTCHNPTVRDMRAFAEGQTTFK</sequence>
<dbReference type="EMBL" id="JACOOK010000003">
    <property type="protein sequence ID" value="MBC5616833.1"/>
    <property type="molecule type" value="Genomic_DNA"/>
</dbReference>